<evidence type="ECO:0000256" key="1">
    <source>
        <dbReference type="ARBA" id="ARBA00000824"/>
    </source>
</evidence>
<evidence type="ECO:0000256" key="3">
    <source>
        <dbReference type="ARBA" id="ARBA00004496"/>
    </source>
</evidence>
<keyword evidence="13" id="KW-0413">Isomerase</keyword>
<dbReference type="InterPro" id="IPR001086">
    <property type="entry name" value="Preph_deHydtase"/>
</dbReference>
<dbReference type="PROSITE" id="PS00858">
    <property type="entry name" value="PREPHENATE_DEHYDR_2"/>
    <property type="match status" value="1"/>
</dbReference>
<evidence type="ECO:0000256" key="15">
    <source>
        <dbReference type="ARBA" id="ARBA00023268"/>
    </source>
</evidence>
<evidence type="ECO:0000256" key="14">
    <source>
        <dbReference type="ARBA" id="ARBA00023239"/>
    </source>
</evidence>
<evidence type="ECO:0000256" key="9">
    <source>
        <dbReference type="ARBA" id="ARBA00022490"/>
    </source>
</evidence>
<dbReference type="SUPFAM" id="SSF55021">
    <property type="entry name" value="ACT-like"/>
    <property type="match status" value="1"/>
</dbReference>
<dbReference type="InterPro" id="IPR002701">
    <property type="entry name" value="CM_II_prokaryot"/>
</dbReference>
<gene>
    <name evidence="22" type="primary">pheA</name>
    <name evidence="22" type="ORF">QEH52_03060</name>
</gene>
<organism evidence="22 23">
    <name type="scientific">Thalassobacterium maritimum</name>
    <dbReference type="NCBI Taxonomy" id="3041265"/>
    <lineage>
        <taxon>Bacteria</taxon>
        <taxon>Pseudomonadati</taxon>
        <taxon>Verrucomicrobiota</taxon>
        <taxon>Opitutia</taxon>
        <taxon>Puniceicoccales</taxon>
        <taxon>Coraliomargaritaceae</taxon>
        <taxon>Thalassobacterium</taxon>
    </lineage>
</organism>
<feature type="domain" description="Prephenate dehydratase" evidence="20">
    <location>
        <begin position="161"/>
        <end position="335"/>
    </location>
</feature>
<dbReference type="PANTHER" id="PTHR21022:SF19">
    <property type="entry name" value="PREPHENATE DEHYDRATASE-RELATED"/>
    <property type="match status" value="1"/>
</dbReference>
<protein>
    <recommendedName>
        <fullName evidence="8">Bifunctional chorismate mutase/prephenate dehydratase</fullName>
        <ecNumber evidence="7">4.2.1.51</ecNumber>
        <ecNumber evidence="6">5.4.99.5</ecNumber>
    </recommendedName>
    <alternativeName>
        <fullName evidence="17">Chorismate mutase-prephenate dehydratase</fullName>
    </alternativeName>
    <alternativeName>
        <fullName evidence="16">p-protein</fullName>
    </alternativeName>
</protein>
<dbReference type="PANTHER" id="PTHR21022">
    <property type="entry name" value="PREPHENATE DEHYDRATASE P PROTEIN"/>
    <property type="match status" value="1"/>
</dbReference>
<dbReference type="CDD" id="cd04905">
    <property type="entry name" value="ACT_CM-PDT"/>
    <property type="match status" value="1"/>
</dbReference>
<evidence type="ECO:0000256" key="8">
    <source>
        <dbReference type="ARBA" id="ARBA00014401"/>
    </source>
</evidence>
<dbReference type="EMBL" id="JARXHW010000004">
    <property type="protein sequence ID" value="MDQ8206474.1"/>
    <property type="molecule type" value="Genomic_DNA"/>
</dbReference>
<evidence type="ECO:0000256" key="4">
    <source>
        <dbReference type="ARBA" id="ARBA00004741"/>
    </source>
</evidence>
<evidence type="ECO:0000256" key="11">
    <source>
        <dbReference type="ARBA" id="ARBA00023141"/>
    </source>
</evidence>
<keyword evidence="12" id="KW-0584">Phenylalanine biosynthesis</keyword>
<dbReference type="InterPro" id="IPR036979">
    <property type="entry name" value="CM_dom_sf"/>
</dbReference>
<dbReference type="InterPro" id="IPR002912">
    <property type="entry name" value="ACT_dom"/>
</dbReference>
<keyword evidence="10" id="KW-0028">Amino-acid biosynthesis</keyword>
<dbReference type="NCBIfam" id="NF008865">
    <property type="entry name" value="PRK11898.1"/>
    <property type="match status" value="1"/>
</dbReference>
<accession>A0ABU1AQN5</accession>
<dbReference type="InterPro" id="IPR008242">
    <property type="entry name" value="Chor_mutase/pphenate_deHydtase"/>
</dbReference>
<dbReference type="Pfam" id="PF00800">
    <property type="entry name" value="PDT"/>
    <property type="match status" value="1"/>
</dbReference>
<evidence type="ECO:0000256" key="10">
    <source>
        <dbReference type="ARBA" id="ARBA00022605"/>
    </source>
</evidence>
<dbReference type="GO" id="GO:0004664">
    <property type="term" value="F:prephenate dehydratase activity"/>
    <property type="evidence" value="ECO:0007669"/>
    <property type="project" value="UniProtKB-EC"/>
</dbReference>
<keyword evidence="9" id="KW-0963">Cytoplasm</keyword>
<keyword evidence="23" id="KW-1185">Reference proteome</keyword>
<feature type="domain" description="ACT" evidence="21">
    <location>
        <begin position="349"/>
        <end position="427"/>
    </location>
</feature>
<comment type="catalytic activity">
    <reaction evidence="1">
        <text>chorismate = prephenate</text>
        <dbReference type="Rhea" id="RHEA:13897"/>
        <dbReference type="ChEBI" id="CHEBI:29748"/>
        <dbReference type="ChEBI" id="CHEBI:29934"/>
        <dbReference type="EC" id="5.4.99.5"/>
    </reaction>
</comment>
<dbReference type="PROSITE" id="PS51168">
    <property type="entry name" value="CHORISMATE_MUT_2"/>
    <property type="match status" value="1"/>
</dbReference>
<dbReference type="PIRSF" id="PIRSF001500">
    <property type="entry name" value="Chor_mut_pdt_Ppr"/>
    <property type="match status" value="1"/>
</dbReference>
<keyword evidence="11" id="KW-0057">Aromatic amino acid biosynthesis</keyword>
<evidence type="ECO:0000256" key="13">
    <source>
        <dbReference type="ARBA" id="ARBA00023235"/>
    </source>
</evidence>
<dbReference type="InterPro" id="IPR036263">
    <property type="entry name" value="Chorismate_II_sf"/>
</dbReference>
<dbReference type="Proteomes" id="UP001225316">
    <property type="component" value="Unassembled WGS sequence"/>
</dbReference>
<dbReference type="InterPro" id="IPR045865">
    <property type="entry name" value="ACT-like_dom_sf"/>
</dbReference>
<dbReference type="InterPro" id="IPR018528">
    <property type="entry name" value="Preph_deHydtase_CS"/>
</dbReference>
<dbReference type="RefSeq" id="WP_308948550.1">
    <property type="nucleotide sequence ID" value="NZ_JARXHW010000004.1"/>
</dbReference>
<sequence>MMPEDINVKLQRNRDAIDAIDRQVVELLNQRVLNDGGADEATVLAKVAKFNPGPLSDATLQAIYRALMLAGLDPAAQATDPAQVDALDLNIVELLSQRVKHAGEIGQIKHANGADYYDPTREAQVMAKVCTLNPGPVKNETLRSVYREVISGSIGLEKKLVIGYLGPEATYTHQAAICNFGVSLDYRSIKTIPDVFAEVESGAADYGVVPIENSTEGAVFHSMDMLVESNLHICSQVYLPIDHCLISQSPIEAIREVRSKDQALGQCRDWLRRHLPNAELIDVVSTAEAVLTAKTCEGVAAVAGALSAQRYEVPIQARDIQDRDDNVTRFLVVGKTRAKPLGGGRDKTSLVISLRDECGALEKALRAFATRGINLSKIESRPSRKKAWDYYFFIDLIGHYQDANVQAALADLEGHCPLVKWLGSYPNVGSAME</sequence>
<dbReference type="Pfam" id="PF01842">
    <property type="entry name" value="ACT"/>
    <property type="match status" value="1"/>
</dbReference>
<evidence type="ECO:0000259" key="19">
    <source>
        <dbReference type="PROSITE" id="PS51168"/>
    </source>
</evidence>
<evidence type="ECO:0000256" key="7">
    <source>
        <dbReference type="ARBA" id="ARBA00013147"/>
    </source>
</evidence>
<dbReference type="EC" id="5.4.99.5" evidence="6"/>
<evidence type="ECO:0000313" key="22">
    <source>
        <dbReference type="EMBL" id="MDQ8206474.1"/>
    </source>
</evidence>
<dbReference type="PROSITE" id="PS51671">
    <property type="entry name" value="ACT"/>
    <property type="match status" value="1"/>
</dbReference>
<comment type="pathway">
    <text evidence="4">Amino-acid biosynthesis; L-phenylalanine biosynthesis; phenylpyruvate from prephenate: step 1/1.</text>
</comment>
<keyword evidence="15" id="KW-0511">Multifunctional enzyme</keyword>
<comment type="catalytic activity">
    <reaction evidence="18">
        <text>prephenate + H(+) = 3-phenylpyruvate + CO2 + H2O</text>
        <dbReference type="Rhea" id="RHEA:21648"/>
        <dbReference type="ChEBI" id="CHEBI:15377"/>
        <dbReference type="ChEBI" id="CHEBI:15378"/>
        <dbReference type="ChEBI" id="CHEBI:16526"/>
        <dbReference type="ChEBI" id="CHEBI:18005"/>
        <dbReference type="ChEBI" id="CHEBI:29934"/>
        <dbReference type="EC" id="4.2.1.51"/>
    </reaction>
</comment>
<proteinExistence type="predicted"/>
<evidence type="ECO:0000259" key="20">
    <source>
        <dbReference type="PROSITE" id="PS51171"/>
    </source>
</evidence>
<keyword evidence="14 22" id="KW-0456">Lyase</keyword>
<dbReference type="EC" id="4.2.1.51" evidence="7"/>
<dbReference type="SMART" id="SM00830">
    <property type="entry name" value="CM_2"/>
    <property type="match status" value="2"/>
</dbReference>
<evidence type="ECO:0000256" key="12">
    <source>
        <dbReference type="ARBA" id="ARBA00023222"/>
    </source>
</evidence>
<evidence type="ECO:0000256" key="16">
    <source>
        <dbReference type="ARBA" id="ARBA00031175"/>
    </source>
</evidence>
<feature type="domain" description="Chorismate mutase" evidence="19">
    <location>
        <begin position="71"/>
        <end position="161"/>
    </location>
</feature>
<evidence type="ECO:0000256" key="5">
    <source>
        <dbReference type="ARBA" id="ARBA00004817"/>
    </source>
</evidence>
<evidence type="ECO:0000256" key="6">
    <source>
        <dbReference type="ARBA" id="ARBA00012404"/>
    </source>
</evidence>
<dbReference type="Gene3D" id="3.30.70.260">
    <property type="match status" value="1"/>
</dbReference>
<evidence type="ECO:0000313" key="23">
    <source>
        <dbReference type="Proteomes" id="UP001225316"/>
    </source>
</evidence>
<comment type="pathway">
    <text evidence="5">Metabolic intermediate biosynthesis; prephenate biosynthesis; prephenate from chorismate: step 1/1.</text>
</comment>
<dbReference type="SUPFAM" id="SSF48600">
    <property type="entry name" value="Chorismate mutase II"/>
    <property type="match status" value="2"/>
</dbReference>
<name>A0ABU1AQN5_9BACT</name>
<dbReference type="Gene3D" id="3.40.190.10">
    <property type="entry name" value="Periplasmic binding protein-like II"/>
    <property type="match status" value="2"/>
</dbReference>
<evidence type="ECO:0000256" key="2">
    <source>
        <dbReference type="ARBA" id="ARBA00002364"/>
    </source>
</evidence>
<dbReference type="Gene3D" id="1.20.59.10">
    <property type="entry name" value="Chorismate mutase"/>
    <property type="match status" value="1"/>
</dbReference>
<dbReference type="SUPFAM" id="SSF53850">
    <property type="entry name" value="Periplasmic binding protein-like II"/>
    <property type="match status" value="1"/>
</dbReference>
<evidence type="ECO:0000256" key="17">
    <source>
        <dbReference type="ARBA" id="ARBA00031520"/>
    </source>
</evidence>
<dbReference type="Pfam" id="PF01817">
    <property type="entry name" value="CM_2"/>
    <property type="match status" value="1"/>
</dbReference>
<comment type="subcellular location">
    <subcellularLocation>
        <location evidence="3">Cytoplasm</location>
    </subcellularLocation>
</comment>
<comment type="function">
    <text evidence="2">Catalyzes the Claisen rearrangement of chorismate to prephenate and the decarboxylation/dehydration of prephenate to phenylpyruvate.</text>
</comment>
<evidence type="ECO:0000256" key="18">
    <source>
        <dbReference type="ARBA" id="ARBA00047848"/>
    </source>
</evidence>
<dbReference type="PROSITE" id="PS51171">
    <property type="entry name" value="PREPHENATE_DEHYDR_3"/>
    <property type="match status" value="1"/>
</dbReference>
<dbReference type="CDD" id="cd13630">
    <property type="entry name" value="PBP2_PDT_1"/>
    <property type="match status" value="1"/>
</dbReference>
<comment type="caution">
    <text evidence="22">The sequence shown here is derived from an EMBL/GenBank/DDBJ whole genome shotgun (WGS) entry which is preliminary data.</text>
</comment>
<reference evidence="22 23" key="1">
    <citation type="submission" date="2023-04" db="EMBL/GenBank/DDBJ databases">
        <title>A novel bacteria isolated from coastal sediment.</title>
        <authorList>
            <person name="Liu X.-J."/>
            <person name="Du Z.-J."/>
        </authorList>
    </citation>
    <scope>NUCLEOTIDE SEQUENCE [LARGE SCALE GENOMIC DNA]</scope>
    <source>
        <strain evidence="22 23">SDUM461003</strain>
    </source>
</reference>
<evidence type="ECO:0000259" key="21">
    <source>
        <dbReference type="PROSITE" id="PS51671"/>
    </source>
</evidence>